<evidence type="ECO:0000259" key="1">
    <source>
        <dbReference type="Pfam" id="PF05913"/>
    </source>
</evidence>
<reference evidence="4" key="1">
    <citation type="submission" date="2015-12" db="EMBL/GenBank/DDBJ databases">
        <authorList>
            <person name="Lauer A."/>
            <person name="Humrighouse B."/>
            <person name="Loparev V."/>
            <person name="Shewmaker P.L."/>
            <person name="Whitney A.M."/>
            <person name="McLaughlin R.W."/>
        </authorList>
    </citation>
    <scope>NUCLEOTIDE SEQUENCE [LARGE SCALE GENOMIC DNA]</scope>
    <source>
        <strain evidence="4">LMG 26678</strain>
    </source>
</reference>
<organism evidence="3 4">
    <name type="scientific">Enterococcus rotai</name>
    <dbReference type="NCBI Taxonomy" id="118060"/>
    <lineage>
        <taxon>Bacteria</taxon>
        <taxon>Bacillati</taxon>
        <taxon>Bacillota</taxon>
        <taxon>Bacilli</taxon>
        <taxon>Lactobacillales</taxon>
        <taxon>Enterococcaceae</taxon>
        <taxon>Enterococcus</taxon>
    </lineage>
</organism>
<dbReference type="SUPFAM" id="SSF51445">
    <property type="entry name" value="(Trans)glycosidases"/>
    <property type="match status" value="1"/>
</dbReference>
<dbReference type="GO" id="GO:0016301">
    <property type="term" value="F:kinase activity"/>
    <property type="evidence" value="ECO:0007669"/>
    <property type="project" value="UniProtKB-KW"/>
</dbReference>
<name>A0A0U2MZ15_9ENTE</name>
<dbReference type="InterPro" id="IPR013785">
    <property type="entry name" value="Aldolase_TIM"/>
</dbReference>
<dbReference type="RefSeq" id="WP_208927819.1">
    <property type="nucleotide sequence ID" value="NZ_CP013655.1"/>
</dbReference>
<evidence type="ECO:0000313" key="3">
    <source>
        <dbReference type="EMBL" id="ALS38243.1"/>
    </source>
</evidence>
<dbReference type="SUPFAM" id="SSF50891">
    <property type="entry name" value="Cyclophilin-like"/>
    <property type="match status" value="1"/>
</dbReference>
<dbReference type="PANTHER" id="PTHR38435:SF2">
    <property type="entry name" value="DUF871 DOMAIN-CONTAINING PROTEIN"/>
    <property type="match status" value="1"/>
</dbReference>
<feature type="domain" description="6-phospho-N-acetylmuramidase C-terminal" evidence="1">
    <location>
        <begin position="247"/>
        <end position="348"/>
    </location>
</feature>
<dbReference type="InterPro" id="IPR029000">
    <property type="entry name" value="Cyclophilin-like_dom_sf"/>
</dbReference>
<dbReference type="InterPro" id="IPR043797">
    <property type="entry name" value="MupG_N"/>
</dbReference>
<keyword evidence="4" id="KW-1185">Reference proteome</keyword>
<dbReference type="Gene3D" id="3.20.20.70">
    <property type="entry name" value="Aldolase class I"/>
    <property type="match status" value="1"/>
</dbReference>
<dbReference type="KEGG" id="erx:ATZ35_14130"/>
<dbReference type="PANTHER" id="PTHR38435">
    <property type="match status" value="1"/>
</dbReference>
<accession>A0A0U2MZ15</accession>
<dbReference type="InterPro" id="IPR008589">
    <property type="entry name" value="MupG"/>
</dbReference>
<proteinExistence type="predicted"/>
<dbReference type="Proteomes" id="UP000067523">
    <property type="component" value="Chromosome"/>
</dbReference>
<gene>
    <name evidence="3" type="ORF">ATZ35_14130</name>
</gene>
<keyword evidence="3" id="KW-0418">Kinase</keyword>
<dbReference type="AlphaFoldDB" id="A0A0U2MZ15"/>
<keyword evidence="3" id="KW-0808">Transferase</keyword>
<dbReference type="InterPro" id="IPR017853">
    <property type="entry name" value="GH"/>
</dbReference>
<dbReference type="Pfam" id="PF19200">
    <property type="entry name" value="MupG_N"/>
    <property type="match status" value="1"/>
</dbReference>
<dbReference type="Pfam" id="PF05913">
    <property type="entry name" value="MupG_C"/>
    <property type="match status" value="1"/>
</dbReference>
<dbReference type="STRING" id="118060.ATZ35_14130"/>
<dbReference type="Gene3D" id="2.40.100.10">
    <property type="entry name" value="Cyclophilin-like"/>
    <property type="match status" value="1"/>
</dbReference>
<feature type="domain" description="6-phospho-N-acetylmuramidase N-terminal" evidence="2">
    <location>
        <begin position="2"/>
        <end position="232"/>
    </location>
</feature>
<evidence type="ECO:0000313" key="4">
    <source>
        <dbReference type="Proteomes" id="UP000067523"/>
    </source>
</evidence>
<dbReference type="InterPro" id="IPR043894">
    <property type="entry name" value="MupG_C"/>
</dbReference>
<evidence type="ECO:0000259" key="2">
    <source>
        <dbReference type="Pfam" id="PF19200"/>
    </source>
</evidence>
<sequence length="354" mass="40219">MYGISVFLGEEITDDTRNYIQKMSEVGFNGIFTSLHIPEDDSALYRQRLRELGSIAQKLDMKLMVDISGEALIHAGFSFDRLDEITSIGVTGLRMDYAISNQVIAEASHHLNIGLNASTITAQDVQELQMFKADFSKFEAWHNYYPRPETGLSSTFFNEKNSWLQESGFKVFAFVPGNKKLRGPLYEGLPTLEKHRYENPFAAAIELQENDQIDGVYLGDPEINERTMQQFARYNCDQTVQLEVESVGSDYYSLILGTHVNRQDEARDVIRSAAARFKEINRIEPETVRDREIGSVTIDNVQYGRYMGEIQIVKKQLPANKKINVVAKVVVEDHSLLKLISAGKKFNLIEKESL</sequence>
<protein>
    <submittedName>
        <fullName evidence="3">Histidine kinase</fullName>
    </submittedName>
</protein>
<dbReference type="EMBL" id="CP013655">
    <property type="protein sequence ID" value="ALS38243.1"/>
    <property type="molecule type" value="Genomic_DNA"/>
</dbReference>